<organism evidence="1 3">
    <name type="scientific">Lactuca virosa</name>
    <dbReference type="NCBI Taxonomy" id="75947"/>
    <lineage>
        <taxon>Eukaryota</taxon>
        <taxon>Viridiplantae</taxon>
        <taxon>Streptophyta</taxon>
        <taxon>Embryophyta</taxon>
        <taxon>Tracheophyta</taxon>
        <taxon>Spermatophyta</taxon>
        <taxon>Magnoliopsida</taxon>
        <taxon>eudicotyledons</taxon>
        <taxon>Gunneridae</taxon>
        <taxon>Pentapetalae</taxon>
        <taxon>asterids</taxon>
        <taxon>campanulids</taxon>
        <taxon>Asterales</taxon>
        <taxon>Asteraceae</taxon>
        <taxon>Cichorioideae</taxon>
        <taxon>Cichorieae</taxon>
        <taxon>Lactucinae</taxon>
        <taxon>Lactuca</taxon>
    </lineage>
</organism>
<accession>A0AAU9MTS6</accession>
<gene>
    <name evidence="1" type="ORF">LVIROSA_LOCUS11293</name>
    <name evidence="2" type="ORF">LVIROSA_LOCUS35930</name>
</gene>
<sequence>MNSVSNVYGCSYVHDFTSYTNLDNSLKFLSNPDASDPPPLMSLLHMFDEVGSVSKPNSPQNYSPEKMVEMGVKMPPPPTWWWGCGGGGGLLLRA</sequence>
<reference evidence="1 3" key="1">
    <citation type="submission" date="2022-01" db="EMBL/GenBank/DDBJ databases">
        <authorList>
            <person name="Xiong W."/>
            <person name="Schranz E."/>
        </authorList>
    </citation>
    <scope>NUCLEOTIDE SEQUENCE [LARGE SCALE GENOMIC DNA]</scope>
</reference>
<protein>
    <submittedName>
        <fullName evidence="1">Uncharacterized protein</fullName>
    </submittedName>
</protein>
<keyword evidence="3" id="KW-1185">Reference proteome</keyword>
<proteinExistence type="predicted"/>
<dbReference type="EMBL" id="CAKMRJ010005634">
    <property type="protein sequence ID" value="CAH1450505.1"/>
    <property type="molecule type" value="Genomic_DNA"/>
</dbReference>
<dbReference type="Proteomes" id="UP001157418">
    <property type="component" value="Unassembled WGS sequence"/>
</dbReference>
<evidence type="ECO:0000313" key="3">
    <source>
        <dbReference type="Proteomes" id="UP001157418"/>
    </source>
</evidence>
<name>A0AAU9MTS6_9ASTR</name>
<evidence type="ECO:0000313" key="1">
    <source>
        <dbReference type="EMBL" id="CAH1424048.1"/>
    </source>
</evidence>
<comment type="caution">
    <text evidence="1">The sequence shown here is derived from an EMBL/GenBank/DDBJ whole genome shotgun (WGS) entry which is preliminary data.</text>
</comment>
<dbReference type="EMBL" id="CAKMRJ010001286">
    <property type="protein sequence ID" value="CAH1424048.1"/>
    <property type="molecule type" value="Genomic_DNA"/>
</dbReference>
<dbReference type="AlphaFoldDB" id="A0AAU9MTS6"/>
<evidence type="ECO:0000313" key="2">
    <source>
        <dbReference type="EMBL" id="CAH1450505.1"/>
    </source>
</evidence>